<dbReference type="InterPro" id="IPR041614">
    <property type="entry name" value="DprA_WH"/>
</dbReference>
<reference evidence="5" key="1">
    <citation type="submission" date="2017-09" db="EMBL/GenBank/DDBJ databases">
        <title>Depth-based differentiation of microbial function through sediment-hosted aquifers and enrichment of novel symbionts in the deep terrestrial subsurface.</title>
        <authorList>
            <person name="Probst A.J."/>
            <person name="Ladd B."/>
            <person name="Jarett J.K."/>
            <person name="Geller-Mcgrath D.E."/>
            <person name="Sieber C.M.K."/>
            <person name="Emerson J.B."/>
            <person name="Anantharaman K."/>
            <person name="Thomas B.C."/>
            <person name="Malmstrom R."/>
            <person name="Stieglmeier M."/>
            <person name="Klingl A."/>
            <person name="Woyke T."/>
            <person name="Ryan C.M."/>
            <person name="Banfield J.F."/>
        </authorList>
    </citation>
    <scope>NUCLEOTIDE SEQUENCE [LARGE SCALE GENOMIC DNA]</scope>
</reference>
<evidence type="ECO:0000259" key="2">
    <source>
        <dbReference type="Pfam" id="PF02481"/>
    </source>
</evidence>
<dbReference type="AlphaFoldDB" id="A0A2M8ES39"/>
<gene>
    <name evidence="4" type="primary">dprA</name>
    <name evidence="4" type="ORF">CO054_02800</name>
</gene>
<comment type="caution">
    <text evidence="4">The sequence shown here is derived from an EMBL/GenBank/DDBJ whole genome shotgun (WGS) entry which is preliminary data.</text>
</comment>
<dbReference type="SUPFAM" id="SSF47781">
    <property type="entry name" value="RuvA domain 2-like"/>
    <property type="match status" value="1"/>
</dbReference>
<dbReference type="InterPro" id="IPR057666">
    <property type="entry name" value="DrpA_SLOG"/>
</dbReference>
<dbReference type="Pfam" id="PF17782">
    <property type="entry name" value="WHD_DprA"/>
    <property type="match status" value="1"/>
</dbReference>
<dbReference type="Gene3D" id="1.10.10.10">
    <property type="entry name" value="Winged helix-like DNA-binding domain superfamily/Winged helix DNA-binding domain"/>
    <property type="match status" value="1"/>
</dbReference>
<dbReference type="EMBL" id="PFSF01000063">
    <property type="protein sequence ID" value="PJC27943.1"/>
    <property type="molecule type" value="Genomic_DNA"/>
</dbReference>
<evidence type="ECO:0000313" key="5">
    <source>
        <dbReference type="Proteomes" id="UP000229816"/>
    </source>
</evidence>
<evidence type="ECO:0000313" key="4">
    <source>
        <dbReference type="EMBL" id="PJC27943.1"/>
    </source>
</evidence>
<proteinExistence type="inferred from homology"/>
<organism evidence="4 5">
    <name type="scientific">Candidatus Shapirobacteria bacterium CG_4_9_14_0_2_um_filter_39_11</name>
    <dbReference type="NCBI Taxonomy" id="1974478"/>
    <lineage>
        <taxon>Bacteria</taxon>
        <taxon>Candidatus Shapironibacteriota</taxon>
    </lineage>
</organism>
<sequence length="362" mass="39416">MDDERLYWLGFSAFNGIGPKRFALLKNYFGSAKKAWEAKEKELVGIGLDLKIVTNFLKFRSSFDLSSYYLRLCEKKIECYFLDGENYPENLKKIDNPPFVLYVKGVIRPQDELSVAVVGTRKMSGYGGQVTESLVADLVANGLTIVSGLARGIDSTAHKSTLSAGGQTIGVLACGLDRVYPPENEKLVEEICAGHGAVVSEFPLGMEAVPGNFPARNRIISGLSLGTIVIEGAEDSGALITARHAADQGREVFAVPGQITSRNSAGPASLIKMGAKLVWDVNDILEELNISTKRKAQRAKQVLPESPEEESLLSLLKDEGKHLDQLVRESGFDTAKVASIMTMMEIKGKVRNLGNMVYAINK</sequence>
<evidence type="ECO:0000259" key="3">
    <source>
        <dbReference type="Pfam" id="PF17782"/>
    </source>
</evidence>
<feature type="domain" description="Smf/DprA SLOG" evidence="2">
    <location>
        <begin position="81"/>
        <end position="288"/>
    </location>
</feature>
<dbReference type="GO" id="GO:0009294">
    <property type="term" value="P:DNA-mediated transformation"/>
    <property type="evidence" value="ECO:0007669"/>
    <property type="project" value="InterPro"/>
</dbReference>
<dbReference type="Gene3D" id="3.40.50.450">
    <property type="match status" value="1"/>
</dbReference>
<comment type="similarity">
    <text evidence="1">Belongs to the DprA/Smf family.</text>
</comment>
<dbReference type="InterPro" id="IPR036388">
    <property type="entry name" value="WH-like_DNA-bd_sf"/>
</dbReference>
<protein>
    <submittedName>
        <fullName evidence="4">DNA-protecting protein DprA</fullName>
    </submittedName>
</protein>
<dbReference type="Pfam" id="PF02481">
    <property type="entry name" value="DNA_processg_A"/>
    <property type="match status" value="1"/>
</dbReference>
<dbReference type="NCBIfam" id="TIGR00732">
    <property type="entry name" value="dprA"/>
    <property type="match status" value="1"/>
</dbReference>
<dbReference type="InterPro" id="IPR003488">
    <property type="entry name" value="DprA"/>
</dbReference>
<dbReference type="SUPFAM" id="SSF102405">
    <property type="entry name" value="MCP/YpsA-like"/>
    <property type="match status" value="1"/>
</dbReference>
<dbReference type="Proteomes" id="UP000229816">
    <property type="component" value="Unassembled WGS sequence"/>
</dbReference>
<name>A0A2M8ES39_9BACT</name>
<feature type="domain" description="DprA winged helix" evidence="3">
    <location>
        <begin position="303"/>
        <end position="353"/>
    </location>
</feature>
<accession>A0A2M8ES39</accession>
<dbReference type="InterPro" id="IPR010994">
    <property type="entry name" value="RuvA_2-like"/>
</dbReference>
<evidence type="ECO:0000256" key="1">
    <source>
        <dbReference type="ARBA" id="ARBA00006525"/>
    </source>
</evidence>
<dbReference type="PANTHER" id="PTHR43022">
    <property type="entry name" value="PROTEIN SMF"/>
    <property type="match status" value="1"/>
</dbReference>
<dbReference type="PANTHER" id="PTHR43022:SF1">
    <property type="entry name" value="PROTEIN SMF"/>
    <property type="match status" value="1"/>
</dbReference>